<dbReference type="Proteomes" id="UP000321062">
    <property type="component" value="Chromosome"/>
</dbReference>
<name>A0A5B9DQ37_9HYPH</name>
<evidence type="ECO:0000313" key="2">
    <source>
        <dbReference type="Proteomes" id="UP000321062"/>
    </source>
</evidence>
<evidence type="ECO:0000313" key="1">
    <source>
        <dbReference type="EMBL" id="QEE21520.1"/>
    </source>
</evidence>
<dbReference type="AlphaFoldDB" id="A0A5B9DQ37"/>
<protein>
    <submittedName>
        <fullName evidence="1">Uncharacterized protein</fullName>
    </submittedName>
</protein>
<sequence>MAKKPTARTEFVLFDVIYEDGSQRSNRRVPADVLGGLDGDEPAREVIMEQDRSIAEKSGLPPLQIKSLKRSAGK</sequence>
<dbReference type="KEGG" id="yti:FNA67_15590"/>
<reference evidence="1 2" key="1">
    <citation type="journal article" date="2015" name="Int. J. Syst. Evol. Microbiol.">
        <title>Youhaiella tibetensis gen. nov., sp. nov., isolated from subsurface sediment.</title>
        <authorList>
            <person name="Wang Y.X."/>
            <person name="Huang F.Q."/>
            <person name="Nogi Y."/>
            <person name="Pang S.J."/>
            <person name="Wang P.K."/>
            <person name="Lv J."/>
        </authorList>
    </citation>
    <scope>NUCLEOTIDE SEQUENCE [LARGE SCALE GENOMIC DNA]</scope>
    <source>
        <strain evidence="2">fig4</strain>
    </source>
</reference>
<proteinExistence type="predicted"/>
<dbReference type="EMBL" id="CP041690">
    <property type="protein sequence ID" value="QEE21520.1"/>
    <property type="molecule type" value="Genomic_DNA"/>
</dbReference>
<keyword evidence="2" id="KW-1185">Reference proteome</keyword>
<organism evidence="1 2">
    <name type="scientific">Paradevosia tibetensis</name>
    <dbReference type="NCBI Taxonomy" id="1447062"/>
    <lineage>
        <taxon>Bacteria</taxon>
        <taxon>Pseudomonadati</taxon>
        <taxon>Pseudomonadota</taxon>
        <taxon>Alphaproteobacteria</taxon>
        <taxon>Hyphomicrobiales</taxon>
        <taxon>Devosiaceae</taxon>
        <taxon>Paradevosia</taxon>
    </lineage>
</organism>
<dbReference type="RefSeq" id="WP_049706023.1">
    <property type="nucleotide sequence ID" value="NZ_BMFM01000001.1"/>
</dbReference>
<dbReference type="OrthoDB" id="7933542at2"/>
<gene>
    <name evidence="1" type="ORF">FNA67_15590</name>
</gene>
<accession>A0A5B9DQ37</accession>